<keyword evidence="9" id="KW-1185">Reference proteome</keyword>
<feature type="transmembrane region" description="Helical" evidence="6">
    <location>
        <begin position="59"/>
        <end position="87"/>
    </location>
</feature>
<dbReference type="EMBL" id="JAUJWV010000001">
    <property type="protein sequence ID" value="MDN7240979.1"/>
    <property type="molecule type" value="Genomic_DNA"/>
</dbReference>
<keyword evidence="3 6" id="KW-0812">Transmembrane</keyword>
<protein>
    <submittedName>
        <fullName evidence="8">YitT family protein</fullName>
    </submittedName>
</protein>
<dbReference type="Gene3D" id="3.30.70.120">
    <property type="match status" value="1"/>
</dbReference>
<organism evidence="8 9">
    <name type="scientific">Planococcus shixiaomingii</name>
    <dbReference type="NCBI Taxonomy" id="3058393"/>
    <lineage>
        <taxon>Bacteria</taxon>
        <taxon>Bacillati</taxon>
        <taxon>Bacillota</taxon>
        <taxon>Bacilli</taxon>
        <taxon>Bacillales</taxon>
        <taxon>Caryophanaceae</taxon>
        <taxon>Planococcus</taxon>
    </lineage>
</organism>
<keyword evidence="4 6" id="KW-1133">Transmembrane helix</keyword>
<feature type="transmembrane region" description="Helical" evidence="6">
    <location>
        <begin position="122"/>
        <end position="141"/>
    </location>
</feature>
<accession>A0ABT8MZY3</accession>
<evidence type="ECO:0000256" key="5">
    <source>
        <dbReference type="ARBA" id="ARBA00023136"/>
    </source>
</evidence>
<feature type="transmembrane region" description="Helical" evidence="6">
    <location>
        <begin position="162"/>
        <end position="183"/>
    </location>
</feature>
<dbReference type="InterPro" id="IPR019264">
    <property type="entry name" value="DUF2179"/>
</dbReference>
<dbReference type="CDD" id="cd16380">
    <property type="entry name" value="YitT_C"/>
    <property type="match status" value="1"/>
</dbReference>
<evidence type="ECO:0000256" key="6">
    <source>
        <dbReference type="SAM" id="Phobius"/>
    </source>
</evidence>
<evidence type="ECO:0000256" key="1">
    <source>
        <dbReference type="ARBA" id="ARBA00004651"/>
    </source>
</evidence>
<comment type="caution">
    <text evidence="8">The sequence shown here is derived from an EMBL/GenBank/DDBJ whole genome shotgun (WGS) entry which is preliminary data.</text>
</comment>
<dbReference type="PIRSF" id="PIRSF006483">
    <property type="entry name" value="Membrane_protein_YitT"/>
    <property type="match status" value="1"/>
</dbReference>
<dbReference type="InterPro" id="IPR015867">
    <property type="entry name" value="N-reg_PII/ATP_PRibTrfase_C"/>
</dbReference>
<dbReference type="InterPro" id="IPR003740">
    <property type="entry name" value="YitT"/>
</dbReference>
<dbReference type="Pfam" id="PF02588">
    <property type="entry name" value="YitT_membrane"/>
    <property type="match status" value="1"/>
</dbReference>
<sequence length="299" mass="32862">MTTHFQEQLLKTGLQHKKLTTKRKIERTVWIFIGAVLMAVGLEIFLIPNSVMDGGIVGISILLYVLTDISVGTFIFLLNIPFFIIGYKQIGKTFAISTLFGITILSVVTNLLHHVAAFTEDILLATIFGGVFVGAGIGLVIRNGGALDGSEILAILLNKKNPFSVGEIIMIFNIFIFGIGGFILGWDRAMYSIIAYVIAYKTIDVVIAGLDESKSVWIISDQYREIGEAIIARLGRGVTYLNAEGGFTGEEKKVIFCIVNRLEEAKMKSIVEELDPLAFLAIADINEVRGGKFKKKDIH</sequence>
<evidence type="ECO:0000256" key="2">
    <source>
        <dbReference type="ARBA" id="ARBA00022475"/>
    </source>
</evidence>
<dbReference type="PANTHER" id="PTHR33545:SF3">
    <property type="entry name" value="UPF0750 MEMBRANE PROTEIN YQFU"/>
    <property type="match status" value="1"/>
</dbReference>
<evidence type="ECO:0000313" key="9">
    <source>
        <dbReference type="Proteomes" id="UP001172055"/>
    </source>
</evidence>
<keyword evidence="5 6" id="KW-0472">Membrane</keyword>
<dbReference type="Proteomes" id="UP001172055">
    <property type="component" value="Unassembled WGS sequence"/>
</dbReference>
<feature type="transmembrane region" description="Helical" evidence="6">
    <location>
        <begin position="94"/>
        <end position="116"/>
    </location>
</feature>
<feature type="transmembrane region" description="Helical" evidence="6">
    <location>
        <begin position="189"/>
        <end position="210"/>
    </location>
</feature>
<gene>
    <name evidence="8" type="ORF">QWY14_04215</name>
</gene>
<name>A0ABT8MZY3_9BACL</name>
<dbReference type="RefSeq" id="WP_300984778.1">
    <property type="nucleotide sequence ID" value="NZ_CP129236.1"/>
</dbReference>
<feature type="transmembrane region" description="Helical" evidence="6">
    <location>
        <begin position="28"/>
        <end position="47"/>
    </location>
</feature>
<dbReference type="PANTHER" id="PTHR33545">
    <property type="entry name" value="UPF0750 MEMBRANE PROTEIN YITT-RELATED"/>
    <property type="match status" value="1"/>
</dbReference>
<comment type="subcellular location">
    <subcellularLocation>
        <location evidence="1">Cell membrane</location>
        <topology evidence="1">Multi-pass membrane protein</topology>
    </subcellularLocation>
</comment>
<evidence type="ECO:0000259" key="7">
    <source>
        <dbReference type="Pfam" id="PF10035"/>
    </source>
</evidence>
<evidence type="ECO:0000256" key="4">
    <source>
        <dbReference type="ARBA" id="ARBA00022989"/>
    </source>
</evidence>
<proteinExistence type="predicted"/>
<keyword evidence="2" id="KW-1003">Cell membrane</keyword>
<evidence type="ECO:0000256" key="3">
    <source>
        <dbReference type="ARBA" id="ARBA00022692"/>
    </source>
</evidence>
<reference evidence="8 9" key="1">
    <citation type="submission" date="2023-06" db="EMBL/GenBank/DDBJ databases">
        <title>Novel species in genus Planococcus.</title>
        <authorList>
            <person name="Ning S."/>
        </authorList>
    </citation>
    <scope>NUCLEOTIDE SEQUENCE [LARGE SCALE GENOMIC DNA]</scope>
    <source>
        <strain evidence="8 9">N028</strain>
    </source>
</reference>
<evidence type="ECO:0000313" key="8">
    <source>
        <dbReference type="EMBL" id="MDN7240979.1"/>
    </source>
</evidence>
<dbReference type="Pfam" id="PF10035">
    <property type="entry name" value="DUF2179"/>
    <property type="match status" value="1"/>
</dbReference>
<dbReference type="InterPro" id="IPR051461">
    <property type="entry name" value="UPF0750_membrane"/>
</dbReference>
<feature type="domain" description="DUF2179" evidence="7">
    <location>
        <begin position="236"/>
        <end position="290"/>
    </location>
</feature>